<feature type="transmembrane region" description="Helical" evidence="7">
    <location>
        <begin position="120"/>
        <end position="140"/>
    </location>
</feature>
<feature type="transmembrane region" description="Helical" evidence="7">
    <location>
        <begin position="42"/>
        <end position="61"/>
    </location>
</feature>
<feature type="transmembrane region" description="Helical" evidence="7">
    <location>
        <begin position="387"/>
        <end position="411"/>
    </location>
</feature>
<evidence type="ECO:0000256" key="3">
    <source>
        <dbReference type="ARBA" id="ARBA00022475"/>
    </source>
</evidence>
<keyword evidence="4 7" id="KW-0812">Transmembrane</keyword>
<feature type="transmembrane region" description="Helical" evidence="7">
    <location>
        <begin position="220"/>
        <end position="241"/>
    </location>
</feature>
<evidence type="ECO:0000256" key="2">
    <source>
        <dbReference type="ARBA" id="ARBA00022448"/>
    </source>
</evidence>
<feature type="transmembrane region" description="Helical" evidence="7">
    <location>
        <begin position="180"/>
        <end position="199"/>
    </location>
</feature>
<reference evidence="8" key="1">
    <citation type="submission" date="2022-04" db="EMBL/GenBank/DDBJ databases">
        <title>Halocatena sp. nov., isolated from a salt lake.</title>
        <authorList>
            <person name="Cui H.-L."/>
        </authorList>
    </citation>
    <scope>NUCLEOTIDE SEQUENCE</scope>
    <source>
        <strain evidence="8">AD-1</strain>
        <plasmid evidence="8">unnamed1</plasmid>
    </source>
</reference>
<dbReference type="GeneID" id="71929245"/>
<feature type="transmembrane region" description="Helical" evidence="7">
    <location>
        <begin position="486"/>
        <end position="505"/>
    </location>
</feature>
<gene>
    <name evidence="8" type="ORF">MW046_14320</name>
</gene>
<feature type="transmembrane region" description="Helical" evidence="7">
    <location>
        <begin position="440"/>
        <end position="459"/>
    </location>
</feature>
<name>A0A8U0A5R2_9EURY</name>
<dbReference type="InterPro" id="IPR000060">
    <property type="entry name" value="BCCT_transptr"/>
</dbReference>
<keyword evidence="2" id="KW-0813">Transport</keyword>
<dbReference type="RefSeq" id="WP_247994843.1">
    <property type="nucleotide sequence ID" value="NZ_CP096020.1"/>
</dbReference>
<dbReference type="NCBIfam" id="TIGR00842">
    <property type="entry name" value="bcct"/>
    <property type="match status" value="1"/>
</dbReference>
<dbReference type="InterPro" id="IPR018093">
    <property type="entry name" value="BCCT_CS"/>
</dbReference>
<feature type="transmembrane region" description="Helical" evidence="7">
    <location>
        <begin position="301"/>
        <end position="325"/>
    </location>
</feature>
<dbReference type="AlphaFoldDB" id="A0A8U0A5R2"/>
<dbReference type="GO" id="GO:0005886">
    <property type="term" value="C:plasma membrane"/>
    <property type="evidence" value="ECO:0007669"/>
    <property type="project" value="UniProtKB-SubCell"/>
</dbReference>
<comment type="subcellular location">
    <subcellularLocation>
        <location evidence="1">Cell membrane</location>
        <topology evidence="1">Multi-pass membrane protein</topology>
    </subcellularLocation>
</comment>
<keyword evidence="3" id="KW-1003">Cell membrane</keyword>
<geneLocation type="plasmid" evidence="8 9">
    <name>unnamed1</name>
</geneLocation>
<feature type="transmembrane region" description="Helical" evidence="7">
    <location>
        <begin position="511"/>
        <end position="534"/>
    </location>
</feature>
<feature type="transmembrane region" description="Helical" evidence="7">
    <location>
        <begin position="268"/>
        <end position="289"/>
    </location>
</feature>
<proteinExistence type="predicted"/>
<keyword evidence="8" id="KW-0614">Plasmid</keyword>
<evidence type="ECO:0000256" key="5">
    <source>
        <dbReference type="ARBA" id="ARBA00022989"/>
    </source>
</evidence>
<protein>
    <submittedName>
        <fullName evidence="8">BCCT family transporter</fullName>
    </submittedName>
</protein>
<dbReference type="Proteomes" id="UP000831768">
    <property type="component" value="Plasmid unnamed1"/>
</dbReference>
<evidence type="ECO:0000256" key="6">
    <source>
        <dbReference type="ARBA" id="ARBA00023136"/>
    </source>
</evidence>
<evidence type="ECO:0000313" key="8">
    <source>
        <dbReference type="EMBL" id="UPM44189.1"/>
    </source>
</evidence>
<keyword evidence="9" id="KW-1185">Reference proteome</keyword>
<feature type="transmembrane region" description="Helical" evidence="7">
    <location>
        <begin position="81"/>
        <end position="100"/>
    </location>
</feature>
<accession>A0A8U0A5R2</accession>
<dbReference type="PROSITE" id="PS01303">
    <property type="entry name" value="BCCT"/>
    <property type="match status" value="1"/>
</dbReference>
<dbReference type="GO" id="GO:0022857">
    <property type="term" value="F:transmembrane transporter activity"/>
    <property type="evidence" value="ECO:0007669"/>
    <property type="project" value="InterPro"/>
</dbReference>
<evidence type="ECO:0000256" key="1">
    <source>
        <dbReference type="ARBA" id="ARBA00004651"/>
    </source>
</evidence>
<keyword evidence="5 7" id="KW-1133">Transmembrane helix</keyword>
<dbReference type="PANTHER" id="PTHR30047:SF7">
    <property type="entry name" value="HIGH-AFFINITY CHOLINE TRANSPORT PROTEIN"/>
    <property type="match status" value="1"/>
</dbReference>
<keyword evidence="6 7" id="KW-0472">Membrane</keyword>
<evidence type="ECO:0000256" key="7">
    <source>
        <dbReference type="SAM" id="Phobius"/>
    </source>
</evidence>
<dbReference type="EMBL" id="CP096020">
    <property type="protein sequence ID" value="UPM44189.1"/>
    <property type="molecule type" value="Genomic_DNA"/>
</dbReference>
<evidence type="ECO:0000256" key="4">
    <source>
        <dbReference type="ARBA" id="ARBA00022692"/>
    </source>
</evidence>
<feature type="transmembrane region" description="Helical" evidence="7">
    <location>
        <begin position="357"/>
        <end position="375"/>
    </location>
</feature>
<sequence length="580" mass="62901">MTDSDEQGGLTEGLQMDLFHPESEREPGDGNIQKWGFDIHPIVFPVSLMVIALFVGATIVLGEQAATVYSNVRRFFEGNFGWFFLLSVNVFIAGLLFFAFSKYGDVRIGGVEAETEFSDFSWMAMLFSAGMGIGLMFFSVSEPIFYYSNVPGFYEAEAGTGAAGIAAMTQTFFHWGVHPWAIYGLVGLSLAFFSFNRGLPLTFRSIFWPLLGERIYRWPGHLIDLVTVFATLFGLATSLGLGVKQINKGLSYILGDVLSVATVPTGTIPQIVLIAVITGIATASVAAGLEGGVKRLSTLNVYLMFALLGFVLVVGPTVYVFGAWVQGLGSYLGNLPTLAFFTGALGDGQSTVNSWTVFYWAWWIAWSPFVGTFIARISKGRTVREFVIGVLIIPSLFSTIWLATFGGSALYNSLQANGAVLAAYEQTGQTVAMFALLEQFPIGAVSGLLAVLLVVTFFVTSSDSGSLVVDHLTSGGKHDVPKIQRIFWATVEGGVAALLLYGGGLNALQTAAIATGFPFAIVLIVMCYTLYLGLDNEYELLQSEEFEQRVKEITTEDVDIDKSRTEVVTDIRKNPESTDD</sequence>
<dbReference type="PANTHER" id="PTHR30047">
    <property type="entry name" value="HIGH-AFFINITY CHOLINE TRANSPORT PROTEIN-RELATED"/>
    <property type="match status" value="1"/>
</dbReference>
<organism evidence="8 9">
    <name type="scientific">Halocatena salina</name>
    <dbReference type="NCBI Taxonomy" id="2934340"/>
    <lineage>
        <taxon>Archaea</taxon>
        <taxon>Methanobacteriati</taxon>
        <taxon>Methanobacteriota</taxon>
        <taxon>Stenosarchaea group</taxon>
        <taxon>Halobacteria</taxon>
        <taxon>Halobacteriales</taxon>
        <taxon>Natronomonadaceae</taxon>
        <taxon>Halocatena</taxon>
    </lineage>
</organism>
<evidence type="ECO:0000313" key="9">
    <source>
        <dbReference type="Proteomes" id="UP000831768"/>
    </source>
</evidence>
<dbReference type="Pfam" id="PF02028">
    <property type="entry name" value="BCCT"/>
    <property type="match status" value="1"/>
</dbReference>
<dbReference type="KEGG" id="haad:MW046_14320"/>